<accession>A0A8E2WA41</accession>
<sequence length="60" mass="6456">MGRNALAAPLYSAILWIVLGLAYATECGLQLLRFDQYRENGLGARLRTTGALGEAVCISL</sequence>
<protein>
    <submittedName>
        <fullName evidence="1">Uncharacterized protein</fullName>
    </submittedName>
</protein>
<evidence type="ECO:0000313" key="1">
    <source>
        <dbReference type="EMBL" id="PWJ87935.1"/>
    </source>
</evidence>
<dbReference type="Proteomes" id="UP000245631">
    <property type="component" value="Unassembled WGS sequence"/>
</dbReference>
<organism evidence="1 2">
    <name type="scientific">Rhizobium loti</name>
    <name type="common">Mesorhizobium loti</name>
    <dbReference type="NCBI Taxonomy" id="381"/>
    <lineage>
        <taxon>Bacteria</taxon>
        <taxon>Pseudomonadati</taxon>
        <taxon>Pseudomonadota</taxon>
        <taxon>Alphaproteobacteria</taxon>
        <taxon>Hyphomicrobiales</taxon>
        <taxon>Phyllobacteriaceae</taxon>
        <taxon>Mesorhizobium</taxon>
    </lineage>
</organism>
<reference evidence="1 2" key="1">
    <citation type="submission" date="2018-05" db="EMBL/GenBank/DDBJ databases">
        <title>Genomic Encyclopedia of Type Strains, Phase IV (KMG-IV): sequencing the most valuable type-strain genomes for metagenomic binning, comparative biology and taxonomic classification.</title>
        <authorList>
            <person name="Goeker M."/>
        </authorList>
    </citation>
    <scope>NUCLEOTIDE SEQUENCE [LARGE SCALE GENOMIC DNA]</scope>
    <source>
        <strain evidence="1 2">DSM 2626</strain>
    </source>
</reference>
<gene>
    <name evidence="1" type="ORF">C8D77_11324</name>
</gene>
<dbReference type="EMBL" id="QGGH01000013">
    <property type="protein sequence ID" value="PWJ87935.1"/>
    <property type="molecule type" value="Genomic_DNA"/>
</dbReference>
<name>A0A8E2WA41_RHILI</name>
<proteinExistence type="predicted"/>
<evidence type="ECO:0000313" key="2">
    <source>
        <dbReference type="Proteomes" id="UP000245631"/>
    </source>
</evidence>
<dbReference type="AlphaFoldDB" id="A0A8E2WA41"/>
<comment type="caution">
    <text evidence="1">The sequence shown here is derived from an EMBL/GenBank/DDBJ whole genome shotgun (WGS) entry which is preliminary data.</text>
</comment>